<dbReference type="Proteomes" id="UP001497623">
    <property type="component" value="Unassembled WGS sequence"/>
</dbReference>
<dbReference type="GO" id="GO:0006270">
    <property type="term" value="P:DNA replication initiation"/>
    <property type="evidence" value="ECO:0007669"/>
    <property type="project" value="InterPro"/>
</dbReference>
<sequence length="557" mass="63330">MFVSDLRKEFYDIIKGKRVLILAHFDIDSICASKILQSLFKADHILYTVVPVQTHTDLVNAVQQHCEQIKHILLINCGGCLDLVDLLQPEEDLIFFLADNHRPLEVTNIYNDGQIRIISKLGDDEEVPAFDDVFREDESDEDSEESDGEGGKRRRFDEETLEKKRDRRLWEQQRQKILFDYTQFSSYGSSTAALMFDLAWKLSKDSNELLWWAIVGETDGLMREITERGKYLLGSATFQNHVSRLNHKTQDEHALDCIKISFDKDLQMAMYRHWSLVESMRHSVYTATSLRLWTLKGEKKLHELLAELGLPLTQCKQEYCGMDINLKAEVQTLLEGKAEKYGLSQLLFASFSLSYGFRCRFSASDYVYATSALLEPNDRDKTAAEAFLDVTDSLSMSKMGVLEKGIETGKQQLGAIYRQVQTFLDMNQVISAGPFLYATVIEGTPDARFFAAPHCLSFLARFTLRAHVQVARSKKSRSLPLIITTPDVRSAEPGLCLVCGIPPISEESHRNFFGKAFEQAAMKTGAKADMEFFDSNIIRLGAEDRSKFFDAMISLLS</sequence>
<proteinExistence type="inferred from homology"/>
<dbReference type="AlphaFoldDB" id="A0AAV2RJI4"/>
<comment type="subcellular location">
    <subcellularLocation>
        <location evidence="1">Nucleus</location>
    </subcellularLocation>
</comment>
<comment type="similarity">
    <text evidence="2">Belongs to the CDC45 family.</text>
</comment>
<dbReference type="GO" id="GO:0031261">
    <property type="term" value="C:DNA replication preinitiation complex"/>
    <property type="evidence" value="ECO:0007669"/>
    <property type="project" value="TreeGrafter"/>
</dbReference>
<keyword evidence="4" id="KW-0539">Nucleus</keyword>
<dbReference type="GO" id="GO:1902977">
    <property type="term" value="P:mitotic DNA replication preinitiation complex assembly"/>
    <property type="evidence" value="ECO:0007669"/>
    <property type="project" value="TreeGrafter"/>
</dbReference>
<evidence type="ECO:0000256" key="4">
    <source>
        <dbReference type="ARBA" id="ARBA00023242"/>
    </source>
</evidence>
<dbReference type="PANTHER" id="PTHR10507:SF0">
    <property type="entry name" value="CELL DIVISION CONTROL PROTEIN 45 HOMOLOG"/>
    <property type="match status" value="1"/>
</dbReference>
<organism evidence="7 8">
    <name type="scientific">Meganyctiphanes norvegica</name>
    <name type="common">Northern krill</name>
    <name type="synonym">Thysanopoda norvegica</name>
    <dbReference type="NCBI Taxonomy" id="48144"/>
    <lineage>
        <taxon>Eukaryota</taxon>
        <taxon>Metazoa</taxon>
        <taxon>Ecdysozoa</taxon>
        <taxon>Arthropoda</taxon>
        <taxon>Crustacea</taxon>
        <taxon>Multicrustacea</taxon>
        <taxon>Malacostraca</taxon>
        <taxon>Eumalacostraca</taxon>
        <taxon>Eucarida</taxon>
        <taxon>Euphausiacea</taxon>
        <taxon>Euphausiidae</taxon>
        <taxon>Meganyctiphanes</taxon>
    </lineage>
</organism>
<feature type="region of interest" description="Disordered" evidence="6">
    <location>
        <begin position="132"/>
        <end position="158"/>
    </location>
</feature>
<evidence type="ECO:0000313" key="8">
    <source>
        <dbReference type="Proteomes" id="UP001497623"/>
    </source>
</evidence>
<comment type="caution">
    <text evidence="7">The sequence shown here is derived from an EMBL/GenBank/DDBJ whole genome shotgun (WGS) entry which is preliminary data.</text>
</comment>
<dbReference type="GO" id="GO:0000727">
    <property type="term" value="P:double-strand break repair via break-induced replication"/>
    <property type="evidence" value="ECO:0007669"/>
    <property type="project" value="TreeGrafter"/>
</dbReference>
<evidence type="ECO:0000256" key="3">
    <source>
        <dbReference type="ARBA" id="ARBA00022705"/>
    </source>
</evidence>
<keyword evidence="8" id="KW-1185">Reference proteome</keyword>
<feature type="compositionally biased region" description="Basic and acidic residues" evidence="6">
    <location>
        <begin position="149"/>
        <end position="158"/>
    </location>
</feature>
<evidence type="ECO:0000256" key="6">
    <source>
        <dbReference type="SAM" id="MobiDB-lite"/>
    </source>
</evidence>
<reference evidence="7 8" key="1">
    <citation type="submission" date="2024-05" db="EMBL/GenBank/DDBJ databases">
        <authorList>
            <person name="Wallberg A."/>
        </authorList>
    </citation>
    <scope>NUCLEOTIDE SEQUENCE [LARGE SCALE GENOMIC DNA]</scope>
</reference>
<name>A0AAV2RJI4_MEGNR</name>
<dbReference type="Pfam" id="PF02724">
    <property type="entry name" value="CDC45"/>
    <property type="match status" value="1"/>
</dbReference>
<keyword evidence="3" id="KW-0235">DNA replication</keyword>
<dbReference type="GO" id="GO:0003688">
    <property type="term" value="F:DNA replication origin binding"/>
    <property type="evidence" value="ECO:0007669"/>
    <property type="project" value="TreeGrafter"/>
</dbReference>
<dbReference type="InterPro" id="IPR003874">
    <property type="entry name" value="CDC45"/>
</dbReference>
<protein>
    <submittedName>
        <fullName evidence="7">Uncharacterized protein</fullName>
    </submittedName>
</protein>
<evidence type="ECO:0000313" key="7">
    <source>
        <dbReference type="EMBL" id="CAL4127911.1"/>
    </source>
</evidence>
<dbReference type="PANTHER" id="PTHR10507">
    <property type="entry name" value="CDC45-RELATED PROTEIN"/>
    <property type="match status" value="1"/>
</dbReference>
<accession>A0AAV2RJI4</accession>
<dbReference type="GO" id="GO:0003697">
    <property type="term" value="F:single-stranded DNA binding"/>
    <property type="evidence" value="ECO:0007669"/>
    <property type="project" value="TreeGrafter"/>
</dbReference>
<gene>
    <name evidence="7" type="ORF">MNOR_LOCUS25937</name>
</gene>
<dbReference type="EMBL" id="CAXKWB010025316">
    <property type="protein sequence ID" value="CAL4127911.1"/>
    <property type="molecule type" value="Genomic_DNA"/>
</dbReference>
<dbReference type="GO" id="GO:0003682">
    <property type="term" value="F:chromatin binding"/>
    <property type="evidence" value="ECO:0007669"/>
    <property type="project" value="TreeGrafter"/>
</dbReference>
<evidence type="ECO:0000256" key="1">
    <source>
        <dbReference type="ARBA" id="ARBA00004123"/>
    </source>
</evidence>
<feature type="compositionally biased region" description="Acidic residues" evidence="6">
    <location>
        <begin position="132"/>
        <end position="148"/>
    </location>
</feature>
<evidence type="ECO:0000256" key="5">
    <source>
        <dbReference type="ARBA" id="ARBA00023306"/>
    </source>
</evidence>
<keyword evidence="5" id="KW-0131">Cell cycle</keyword>
<evidence type="ECO:0000256" key="2">
    <source>
        <dbReference type="ARBA" id="ARBA00010727"/>
    </source>
</evidence>